<dbReference type="CDD" id="cd09272">
    <property type="entry name" value="RNase_HI_RT_Ty1"/>
    <property type="match status" value="1"/>
</dbReference>
<reference evidence="2" key="2">
    <citation type="submission" date="2025-08" db="UniProtKB">
        <authorList>
            <consortium name="RefSeq"/>
        </authorList>
    </citation>
    <scope>IDENTIFICATION</scope>
    <source>
        <tissue evidence="2">Leaf</tissue>
    </source>
</reference>
<proteinExistence type="predicted"/>
<dbReference type="STRING" id="4097.A0A1S4D9U3"/>
<dbReference type="AlphaFoldDB" id="A0A1S4D9U3"/>
<protein>
    <submittedName>
        <fullName evidence="2">Secreted RxLR effector protein 161-like</fullName>
    </submittedName>
    <submittedName>
        <fullName evidence="2">Uncharacterized mitochondrial protein AtMg00810-like</fullName>
    </submittedName>
</protein>
<dbReference type="PANTHER" id="PTHR11439:SF486">
    <property type="entry name" value="RLK (RECEPTOR-LIKE KINASE) PROTEIN, PUTATIVE-RELATED"/>
    <property type="match status" value="1"/>
</dbReference>
<dbReference type="RefSeq" id="XP_016510182.1">
    <property type="nucleotide sequence ID" value="XM_016654696.1"/>
</dbReference>
<dbReference type="KEGG" id="nta:107827541"/>
<dbReference type="OrthoDB" id="1296974at2759"/>
<dbReference type="PANTHER" id="PTHR11439">
    <property type="entry name" value="GAG-POL-RELATED RETROTRANSPOSON"/>
    <property type="match status" value="1"/>
</dbReference>
<reference evidence="1" key="1">
    <citation type="journal article" date="2014" name="Nat. Commun.">
        <title>The tobacco genome sequence and its comparison with those of tomato and potato.</title>
        <authorList>
            <person name="Sierro N."/>
            <person name="Battey J.N."/>
            <person name="Ouadi S."/>
            <person name="Bakaher N."/>
            <person name="Bovet L."/>
            <person name="Willig A."/>
            <person name="Goepfert S."/>
            <person name="Peitsch M.C."/>
            <person name="Ivanov N.V."/>
        </authorList>
    </citation>
    <scope>NUCLEOTIDE SEQUENCE [LARGE SCALE GENOMIC DNA]</scope>
</reference>
<dbReference type="Proteomes" id="UP000790787">
    <property type="component" value="Chromosome 22"/>
</dbReference>
<name>A0A1S4D9U3_TOBAC</name>
<keyword evidence="1" id="KW-1185">Reference proteome</keyword>
<evidence type="ECO:0000313" key="2">
    <source>
        <dbReference type="RefSeq" id="XP_016510182.1"/>
    </source>
</evidence>
<organism evidence="1 2">
    <name type="scientific">Nicotiana tabacum</name>
    <name type="common">Common tobacco</name>
    <dbReference type="NCBI Taxonomy" id="4097"/>
    <lineage>
        <taxon>Eukaryota</taxon>
        <taxon>Viridiplantae</taxon>
        <taxon>Streptophyta</taxon>
        <taxon>Embryophyta</taxon>
        <taxon>Tracheophyta</taxon>
        <taxon>Spermatophyta</taxon>
        <taxon>Magnoliopsida</taxon>
        <taxon>eudicotyledons</taxon>
        <taxon>Gunneridae</taxon>
        <taxon>Pentapetalae</taxon>
        <taxon>asterids</taxon>
        <taxon>lamiids</taxon>
        <taxon>Solanales</taxon>
        <taxon>Solanaceae</taxon>
        <taxon>Nicotianoideae</taxon>
        <taxon>Nicotianeae</taxon>
        <taxon>Nicotiana</taxon>
    </lineage>
</organism>
<sequence>MEASKVIDTPIATATRLDMGETGSPMNQTMYRGIIGSLLYLTASRRDIVFSVGLCARFQSNPKESHLKVAKRILRYLKGTQDLVLYYPSDDSFNRIRYADADYAGYLVDRKNTSGMTHFLGPCLISWRTRKQNSVALSTAETEYVAATSCCTQLLWIKQQLEDFGVLTESVPLLCVNTHDEYRSCRCSA</sequence>
<accession>A0A1S4D9U3</accession>
<gene>
    <name evidence="2" type="primary">LOC107827541</name>
</gene>
<dbReference type="OMA" id="VNTHDEY"/>
<dbReference type="PaxDb" id="4097-A0A1S4D9U3"/>
<dbReference type="GeneID" id="107827541"/>
<evidence type="ECO:0000313" key="1">
    <source>
        <dbReference type="Proteomes" id="UP000790787"/>
    </source>
</evidence>